<dbReference type="Proteomes" id="UP000770717">
    <property type="component" value="Unassembled WGS sequence"/>
</dbReference>
<keyword evidence="3" id="KW-1185">Reference proteome</keyword>
<evidence type="ECO:0000256" key="1">
    <source>
        <dbReference type="SAM" id="MobiDB-lite"/>
    </source>
</evidence>
<protein>
    <submittedName>
        <fullName evidence="2">Uncharacterized protein</fullName>
    </submittedName>
</protein>
<organism evidence="2 3">
    <name type="scientific">Eleutherodactylus coqui</name>
    <name type="common">Puerto Rican coqui</name>
    <dbReference type="NCBI Taxonomy" id="57060"/>
    <lineage>
        <taxon>Eukaryota</taxon>
        <taxon>Metazoa</taxon>
        <taxon>Chordata</taxon>
        <taxon>Craniata</taxon>
        <taxon>Vertebrata</taxon>
        <taxon>Euteleostomi</taxon>
        <taxon>Amphibia</taxon>
        <taxon>Batrachia</taxon>
        <taxon>Anura</taxon>
        <taxon>Neobatrachia</taxon>
        <taxon>Hyloidea</taxon>
        <taxon>Eleutherodactylidae</taxon>
        <taxon>Eleutherodactylinae</taxon>
        <taxon>Eleutherodactylus</taxon>
        <taxon>Eleutherodactylus</taxon>
    </lineage>
</organism>
<accession>A0A8J6BCN4</accession>
<feature type="region of interest" description="Disordered" evidence="1">
    <location>
        <begin position="1"/>
        <end position="20"/>
    </location>
</feature>
<sequence length="76" mass="8461">MWGLKKRSESSMTPKAVGVLSGSGARYRSGDIRGRSVSRGWKHEVVSIGKALFEKEGGHGVRDSRQTVCEILEEWR</sequence>
<comment type="caution">
    <text evidence="2">The sequence shown here is derived from an EMBL/GenBank/DDBJ whole genome shotgun (WGS) entry which is preliminary data.</text>
</comment>
<dbReference type="EMBL" id="WNTK01062560">
    <property type="protein sequence ID" value="KAG9460515.1"/>
    <property type="molecule type" value="Genomic_DNA"/>
</dbReference>
<gene>
    <name evidence="2" type="ORF">GDO78_021350</name>
</gene>
<evidence type="ECO:0000313" key="2">
    <source>
        <dbReference type="EMBL" id="KAG9460515.1"/>
    </source>
</evidence>
<reference evidence="2" key="1">
    <citation type="thesis" date="2020" institute="ProQuest LLC" country="789 East Eisenhower Parkway, Ann Arbor, MI, USA">
        <title>Comparative Genomics and Chromosome Evolution.</title>
        <authorList>
            <person name="Mudd A.B."/>
        </authorList>
    </citation>
    <scope>NUCLEOTIDE SEQUENCE</scope>
    <source>
        <strain evidence="2">HN-11 Male</strain>
        <tissue evidence="2">Kidney and liver</tissue>
    </source>
</reference>
<dbReference type="AlphaFoldDB" id="A0A8J6BCN4"/>
<proteinExistence type="predicted"/>
<name>A0A8J6BCN4_ELECQ</name>
<evidence type="ECO:0000313" key="3">
    <source>
        <dbReference type="Proteomes" id="UP000770717"/>
    </source>
</evidence>